<dbReference type="GO" id="GO:0016020">
    <property type="term" value="C:membrane"/>
    <property type="evidence" value="ECO:0007669"/>
    <property type="project" value="UniProtKB-SubCell"/>
</dbReference>
<dbReference type="AlphaFoldDB" id="A0A3B5QBF8"/>
<sequence length="109" mass="12401">MATHLVQDHLTLTRRTGQSVSFSCGGTDQCGGYSVIWYQKKETETFRAILYIFSGGSPSKPFNHPQQDDFSAERNDNICLLKIQNVTDIHSASYYCGCPIYIFGFHPWR</sequence>
<evidence type="ECO:0000256" key="6">
    <source>
        <dbReference type="ARBA" id="ARBA00023319"/>
    </source>
</evidence>
<accession>A0A3B5QBF8</accession>
<evidence type="ECO:0000313" key="8">
    <source>
        <dbReference type="Ensembl" id="ENSXMAP00000027521.1"/>
    </source>
</evidence>
<protein>
    <recommendedName>
        <fullName evidence="7">Immunoglobulin V-set domain-containing protein</fullName>
    </recommendedName>
</protein>
<keyword evidence="9" id="KW-1185">Reference proteome</keyword>
<evidence type="ECO:0000256" key="3">
    <source>
        <dbReference type="ARBA" id="ARBA00022989"/>
    </source>
</evidence>
<reference evidence="8" key="3">
    <citation type="submission" date="2025-08" db="UniProtKB">
        <authorList>
            <consortium name="Ensembl"/>
        </authorList>
    </citation>
    <scope>IDENTIFICATION</scope>
    <source>
        <strain evidence="8">JP 163 A</strain>
    </source>
</reference>
<dbReference type="PANTHER" id="PTHR19256:SF65">
    <property type="entry name" value="T CELL RECEPTOR GAMMA CONSTANT 1-RELATED"/>
    <property type="match status" value="1"/>
</dbReference>
<evidence type="ECO:0000256" key="4">
    <source>
        <dbReference type="ARBA" id="ARBA00023136"/>
    </source>
</evidence>
<keyword evidence="4" id="KW-0472">Membrane</keyword>
<dbReference type="Gene3D" id="2.60.40.10">
    <property type="entry name" value="Immunoglobulins"/>
    <property type="match status" value="1"/>
</dbReference>
<reference evidence="8" key="4">
    <citation type="submission" date="2025-09" db="UniProtKB">
        <authorList>
            <consortium name="Ensembl"/>
        </authorList>
    </citation>
    <scope>IDENTIFICATION</scope>
    <source>
        <strain evidence="8">JP 163 A</strain>
    </source>
</reference>
<evidence type="ECO:0000256" key="5">
    <source>
        <dbReference type="ARBA" id="ARBA00023170"/>
    </source>
</evidence>
<evidence type="ECO:0000259" key="7">
    <source>
        <dbReference type="Pfam" id="PF07686"/>
    </source>
</evidence>
<organism evidence="8 9">
    <name type="scientific">Xiphophorus maculatus</name>
    <name type="common">Southern platyfish</name>
    <name type="synonym">Platypoecilus maculatus</name>
    <dbReference type="NCBI Taxonomy" id="8083"/>
    <lineage>
        <taxon>Eukaryota</taxon>
        <taxon>Metazoa</taxon>
        <taxon>Chordata</taxon>
        <taxon>Craniata</taxon>
        <taxon>Vertebrata</taxon>
        <taxon>Euteleostomi</taxon>
        <taxon>Actinopterygii</taxon>
        <taxon>Neopterygii</taxon>
        <taxon>Teleostei</taxon>
        <taxon>Neoteleostei</taxon>
        <taxon>Acanthomorphata</taxon>
        <taxon>Ovalentaria</taxon>
        <taxon>Atherinomorphae</taxon>
        <taxon>Cyprinodontiformes</taxon>
        <taxon>Poeciliidae</taxon>
        <taxon>Poeciliinae</taxon>
        <taxon>Xiphophorus</taxon>
    </lineage>
</organism>
<keyword evidence="6" id="KW-0393">Immunoglobulin domain</keyword>
<feature type="domain" description="Immunoglobulin V-set" evidence="7">
    <location>
        <begin position="11"/>
        <end position="98"/>
    </location>
</feature>
<dbReference type="CDD" id="cd00099">
    <property type="entry name" value="IgV"/>
    <property type="match status" value="1"/>
</dbReference>
<dbReference type="Ensembl" id="ENSXMAT00000040329.1">
    <property type="protein sequence ID" value="ENSXMAP00000027521.1"/>
    <property type="gene ID" value="ENSXMAG00000026767.1"/>
</dbReference>
<dbReference type="SUPFAM" id="SSF48726">
    <property type="entry name" value="Immunoglobulin"/>
    <property type="match status" value="1"/>
</dbReference>
<proteinExistence type="predicted"/>
<dbReference type="PANTHER" id="PTHR19256">
    <property type="entry name" value="T-CELL RECEPTOR GAMMA CHAIN"/>
    <property type="match status" value="1"/>
</dbReference>
<evidence type="ECO:0000256" key="1">
    <source>
        <dbReference type="ARBA" id="ARBA00004370"/>
    </source>
</evidence>
<dbReference type="GeneTree" id="ENSGT00670000098480"/>
<name>A0A3B5QBF8_XIPMA</name>
<evidence type="ECO:0000313" key="9">
    <source>
        <dbReference type="Proteomes" id="UP000002852"/>
    </source>
</evidence>
<dbReference type="Proteomes" id="UP000002852">
    <property type="component" value="Unassembled WGS sequence"/>
</dbReference>
<evidence type="ECO:0000256" key="2">
    <source>
        <dbReference type="ARBA" id="ARBA00022692"/>
    </source>
</evidence>
<reference evidence="9" key="2">
    <citation type="journal article" date="2013" name="Nat. Genet.">
        <title>The genome of the platyfish, Xiphophorus maculatus, provides insights into evolutionary adaptation and several complex traits.</title>
        <authorList>
            <person name="Schartl M."/>
            <person name="Walter R.B."/>
            <person name="Shen Y."/>
            <person name="Garcia T."/>
            <person name="Catchen J."/>
            <person name="Amores A."/>
            <person name="Braasch I."/>
            <person name="Chalopin D."/>
            <person name="Volff J.N."/>
            <person name="Lesch K.P."/>
            <person name="Bisazza A."/>
            <person name="Minx P."/>
            <person name="Hillier L."/>
            <person name="Wilson R.K."/>
            <person name="Fuerstenberg S."/>
            <person name="Boore J."/>
            <person name="Searle S."/>
            <person name="Postlethwait J.H."/>
            <person name="Warren W.C."/>
        </authorList>
    </citation>
    <scope>NUCLEOTIDE SEQUENCE [LARGE SCALE GENOMIC DNA]</scope>
    <source>
        <strain evidence="9">JP 163 A</strain>
    </source>
</reference>
<reference evidence="9" key="1">
    <citation type="submission" date="2012-01" db="EMBL/GenBank/DDBJ databases">
        <authorList>
            <person name="Walter R."/>
            <person name="Schartl M."/>
            <person name="Warren W."/>
        </authorList>
    </citation>
    <scope>NUCLEOTIDE SEQUENCE [LARGE SCALE GENOMIC DNA]</scope>
    <source>
        <strain evidence="9">JP 163 A</strain>
    </source>
</reference>
<keyword evidence="5" id="KW-0675">Receptor</keyword>
<keyword evidence="2" id="KW-0812">Transmembrane</keyword>
<dbReference type="OMA" id="CISCIAT"/>
<dbReference type="InterPro" id="IPR013106">
    <property type="entry name" value="Ig_V-set"/>
</dbReference>
<dbReference type="InterPro" id="IPR013783">
    <property type="entry name" value="Ig-like_fold"/>
</dbReference>
<dbReference type="InterPro" id="IPR036179">
    <property type="entry name" value="Ig-like_dom_sf"/>
</dbReference>
<dbReference type="InterPro" id="IPR051117">
    <property type="entry name" value="TRG_var/const_region"/>
</dbReference>
<keyword evidence="3" id="KW-1133">Transmembrane helix</keyword>
<comment type="subcellular location">
    <subcellularLocation>
        <location evidence="1">Membrane</location>
    </subcellularLocation>
</comment>
<dbReference type="Pfam" id="PF07686">
    <property type="entry name" value="V-set"/>
    <property type="match status" value="1"/>
</dbReference>
<dbReference type="InParanoid" id="A0A3B5QBF8"/>